<dbReference type="STRING" id="293826.Amet_1751"/>
<accession>A6TP06</accession>
<dbReference type="InterPro" id="IPR021377">
    <property type="entry name" value="DUF3006"/>
</dbReference>
<dbReference type="Proteomes" id="UP000001572">
    <property type="component" value="Chromosome"/>
</dbReference>
<protein>
    <submittedName>
        <fullName evidence="1">Uncharacterized protein</fullName>
    </submittedName>
</protein>
<dbReference type="EMBL" id="CP000724">
    <property type="protein sequence ID" value="ABR47924.1"/>
    <property type="molecule type" value="Genomic_DNA"/>
</dbReference>
<keyword evidence="2" id="KW-1185">Reference proteome</keyword>
<dbReference type="KEGG" id="amt:Amet_1751"/>
<proteinExistence type="predicted"/>
<sequence>MVDVKKELIDLQVREGDALFLKRDIYYRDDEETKSRKKEIQDRFLDTWKD</sequence>
<gene>
    <name evidence="1" type="ordered locus">Amet_1751</name>
</gene>
<dbReference type="HOGENOM" id="CLU_181623_2_0_9"/>
<name>A6TP06_ALKMQ</name>
<dbReference type="OrthoDB" id="164847at2"/>
<dbReference type="Pfam" id="PF11213">
    <property type="entry name" value="DUF3006"/>
    <property type="match status" value="1"/>
</dbReference>
<reference evidence="2" key="1">
    <citation type="journal article" date="2016" name="Genome Announc.">
        <title>Complete genome sequence of Alkaliphilus metalliredigens strain QYMF, an alkaliphilic and metal-reducing bacterium isolated from borax-contaminated leachate ponds.</title>
        <authorList>
            <person name="Hwang C."/>
            <person name="Copeland A."/>
            <person name="Lucas S."/>
            <person name="Lapidus A."/>
            <person name="Barry K."/>
            <person name="Detter J.C."/>
            <person name="Glavina Del Rio T."/>
            <person name="Hammon N."/>
            <person name="Israni S."/>
            <person name="Dalin E."/>
            <person name="Tice H."/>
            <person name="Pitluck S."/>
            <person name="Chertkov O."/>
            <person name="Brettin T."/>
            <person name="Bruce D."/>
            <person name="Han C."/>
            <person name="Schmutz J."/>
            <person name="Larimer F."/>
            <person name="Land M.L."/>
            <person name="Hauser L."/>
            <person name="Kyrpides N."/>
            <person name="Mikhailova N."/>
            <person name="Ye Q."/>
            <person name="Zhou J."/>
            <person name="Richardson P."/>
            <person name="Fields M.W."/>
        </authorList>
    </citation>
    <scope>NUCLEOTIDE SEQUENCE [LARGE SCALE GENOMIC DNA]</scope>
    <source>
        <strain evidence="2">QYMF</strain>
    </source>
</reference>
<organism evidence="1 2">
    <name type="scientific">Alkaliphilus metalliredigens (strain QYMF)</name>
    <dbReference type="NCBI Taxonomy" id="293826"/>
    <lineage>
        <taxon>Bacteria</taxon>
        <taxon>Bacillati</taxon>
        <taxon>Bacillota</taxon>
        <taxon>Clostridia</taxon>
        <taxon>Peptostreptococcales</taxon>
        <taxon>Natronincolaceae</taxon>
        <taxon>Alkaliphilus</taxon>
    </lineage>
</organism>
<dbReference type="AlphaFoldDB" id="A6TP06"/>
<evidence type="ECO:0000313" key="2">
    <source>
        <dbReference type="Proteomes" id="UP000001572"/>
    </source>
</evidence>
<evidence type="ECO:0000313" key="1">
    <source>
        <dbReference type="EMBL" id="ABR47924.1"/>
    </source>
</evidence>